<dbReference type="Pfam" id="PF05183">
    <property type="entry name" value="RdRP"/>
    <property type="match status" value="1"/>
</dbReference>
<dbReference type="GO" id="GO:0003723">
    <property type="term" value="F:RNA binding"/>
    <property type="evidence" value="ECO:0007669"/>
    <property type="project" value="UniProtKB-KW"/>
</dbReference>
<dbReference type="GO" id="GO:0030422">
    <property type="term" value="P:siRNA processing"/>
    <property type="evidence" value="ECO:0007669"/>
    <property type="project" value="TreeGrafter"/>
</dbReference>
<dbReference type="InterPro" id="IPR057596">
    <property type="entry name" value="RDRP_core"/>
</dbReference>
<dbReference type="PANTHER" id="PTHR23079">
    <property type="entry name" value="RNA-DEPENDENT RNA POLYMERASE"/>
    <property type="match status" value="1"/>
</dbReference>
<comment type="similarity">
    <text evidence="1">Belongs to the RdRP family.</text>
</comment>
<keyword evidence="2" id="KW-0812">Transmembrane</keyword>
<evidence type="ECO:0000313" key="5">
    <source>
        <dbReference type="Proteomes" id="UP000663852"/>
    </source>
</evidence>
<keyword evidence="1" id="KW-0548">Nucleotidyltransferase</keyword>
<sequence>MCFVSTENDVLILHRSRSVDGDCVPCQFKNLELKPNASRMIWKNINDKLRSSRVSQRELFELSEIEQTSSFERKIAYFIRLHLRDILTTDHRHVWFNIQTKSIDEIEDRSQIFKITPDEINVVYSLGSLLSHDTFIGHFNDRSLARIQVMKFPKAIMLDTATHRLTVPIKDIHPQVLINHKTNDNSIQIIFMLKAAPIIEEKRDVYCENKRLVTEVPKCSDLLVRFFPASTAWVFLRELPIAGYSRRSTDNVLHINFALFDWRVVSNDHSLMGRPSCSSPLDSYAMEMLWSLDYLFQDKYNEDSQFLHAVRQRNTYNLCCVIWKRLKEDHCYRLRDALVNQTLRESHVDSEDSSQSANVAYAIVTPSRIEYQPLQTNVRHRALQIYPAENWLLVHMRDINGIDKIHELDLQTRVRFRNLMIKGIQRDNGYYRYFGSSNSQMKEQAGWFLLLPPNENMDQAREKIGKVSKIRSVSTYIARVGLYLTTSRSAGIKLTYKGEATNSSGEPHLKRKSSLFSSITRLFRRSKKSEPEYMAIQIPDVKRNGYTFTDGCGKISLDLARKVAQNIGIPIKDGMDIPSAFQVRIAGYKGMLSIDPESRSNEFYILVRESMKKFDSDDWTLHIVDHSRPMPLSLNNQVIRLLSDLGVQNGVFESIQTRCIDRKEFWHPPPRCYLNAMDSLDQALINERRLKYRNAKHFLRKNKIPLPINEARNLFGIADETQTLKPGECFIQYRHLRSSSSSKEYCIYEGPVIVTKHPCLHPGDIRLLRAVRVDKLESCAHDCIIFSVQGHRPSFHEMAGSDLDGDQYWVYWGYELQLENIVPSLLYPPAEKKSDKQVTNERVVDYVLDTFTDSFVGTIANVHKAIADKHPRGTLSKECSECAELFARAIDARKTGESISMVRIDELKKQYYQSCPRWMMKFDKPEMDPPSNSINEILYRKAEDALLHNENFQDILRPLQGVELPAEPITIDIDDTALTVENEISSNQIYMRCCYCIFIMLVIAAVIYCFKRFKILGIFS</sequence>
<dbReference type="PANTHER" id="PTHR23079:SF55">
    <property type="entry name" value="RNA-DIRECTED RNA POLYMERASE"/>
    <property type="match status" value="1"/>
</dbReference>
<dbReference type="OrthoDB" id="6513042at2759"/>
<gene>
    <name evidence="4" type="ORF">EDS130_LOCUS33704</name>
</gene>
<dbReference type="GO" id="GO:0031380">
    <property type="term" value="C:nuclear RNA-directed RNA polymerase complex"/>
    <property type="evidence" value="ECO:0007669"/>
    <property type="project" value="TreeGrafter"/>
</dbReference>
<keyword evidence="2" id="KW-0472">Membrane</keyword>
<reference evidence="4" key="1">
    <citation type="submission" date="2021-02" db="EMBL/GenBank/DDBJ databases">
        <authorList>
            <person name="Nowell W R."/>
        </authorList>
    </citation>
    <scope>NUCLEOTIDE SEQUENCE</scope>
</reference>
<evidence type="ECO:0000259" key="3">
    <source>
        <dbReference type="Pfam" id="PF05183"/>
    </source>
</evidence>
<dbReference type="EMBL" id="CAJNOJ010000272">
    <property type="protein sequence ID" value="CAF1358944.1"/>
    <property type="molecule type" value="Genomic_DNA"/>
</dbReference>
<comment type="caution">
    <text evidence="4">The sequence shown here is derived from an EMBL/GenBank/DDBJ whole genome shotgun (WGS) entry which is preliminary data.</text>
</comment>
<dbReference type="GO" id="GO:0003968">
    <property type="term" value="F:RNA-directed RNA polymerase activity"/>
    <property type="evidence" value="ECO:0007669"/>
    <property type="project" value="UniProtKB-KW"/>
</dbReference>
<dbReference type="Proteomes" id="UP000663852">
    <property type="component" value="Unassembled WGS sequence"/>
</dbReference>
<keyword evidence="2" id="KW-1133">Transmembrane helix</keyword>
<keyword evidence="1" id="KW-0808">Transferase</keyword>
<protein>
    <recommendedName>
        <fullName evidence="1">RNA-dependent RNA polymerase</fullName>
        <ecNumber evidence="1">2.7.7.48</ecNumber>
    </recommendedName>
</protein>
<evidence type="ECO:0000256" key="2">
    <source>
        <dbReference type="SAM" id="Phobius"/>
    </source>
</evidence>
<name>A0A815HSG7_ADIRI</name>
<keyword evidence="1" id="KW-0694">RNA-binding</keyword>
<dbReference type="InterPro" id="IPR007855">
    <property type="entry name" value="RDRP"/>
</dbReference>
<evidence type="ECO:0000256" key="1">
    <source>
        <dbReference type="RuleBase" id="RU363098"/>
    </source>
</evidence>
<dbReference type="EC" id="2.7.7.48" evidence="1"/>
<proteinExistence type="inferred from homology"/>
<feature type="transmembrane region" description="Helical" evidence="2">
    <location>
        <begin position="989"/>
        <end position="1010"/>
    </location>
</feature>
<accession>A0A815HSG7</accession>
<evidence type="ECO:0000313" key="4">
    <source>
        <dbReference type="EMBL" id="CAF1358944.1"/>
    </source>
</evidence>
<feature type="domain" description="RDRP core" evidence="3">
    <location>
        <begin position="364"/>
        <end position="941"/>
    </location>
</feature>
<dbReference type="AlphaFoldDB" id="A0A815HSG7"/>
<keyword evidence="1" id="KW-0696">RNA-directed RNA polymerase</keyword>
<comment type="catalytic activity">
    <reaction evidence="1">
        <text>RNA(n) + a ribonucleoside 5'-triphosphate = RNA(n+1) + diphosphate</text>
        <dbReference type="Rhea" id="RHEA:21248"/>
        <dbReference type="Rhea" id="RHEA-COMP:14527"/>
        <dbReference type="Rhea" id="RHEA-COMP:17342"/>
        <dbReference type="ChEBI" id="CHEBI:33019"/>
        <dbReference type="ChEBI" id="CHEBI:61557"/>
        <dbReference type="ChEBI" id="CHEBI:140395"/>
        <dbReference type="EC" id="2.7.7.48"/>
    </reaction>
</comment>
<organism evidence="4 5">
    <name type="scientific">Adineta ricciae</name>
    <name type="common">Rotifer</name>
    <dbReference type="NCBI Taxonomy" id="249248"/>
    <lineage>
        <taxon>Eukaryota</taxon>
        <taxon>Metazoa</taxon>
        <taxon>Spiralia</taxon>
        <taxon>Gnathifera</taxon>
        <taxon>Rotifera</taxon>
        <taxon>Eurotatoria</taxon>
        <taxon>Bdelloidea</taxon>
        <taxon>Adinetida</taxon>
        <taxon>Adinetidae</taxon>
        <taxon>Adineta</taxon>
    </lineage>
</organism>